<keyword evidence="2" id="KW-1185">Reference proteome</keyword>
<accession>A0A4C1ZAS3</accession>
<gene>
    <name evidence="1" type="ORF">EVAR_61642_1</name>
</gene>
<reference evidence="1 2" key="1">
    <citation type="journal article" date="2019" name="Commun. Biol.">
        <title>The bagworm genome reveals a unique fibroin gene that provides high tensile strength.</title>
        <authorList>
            <person name="Kono N."/>
            <person name="Nakamura H."/>
            <person name="Ohtoshi R."/>
            <person name="Tomita M."/>
            <person name="Numata K."/>
            <person name="Arakawa K."/>
        </authorList>
    </citation>
    <scope>NUCLEOTIDE SEQUENCE [LARGE SCALE GENOMIC DNA]</scope>
</reference>
<evidence type="ECO:0000313" key="1">
    <source>
        <dbReference type="EMBL" id="GBP83707.1"/>
    </source>
</evidence>
<evidence type="ECO:0000313" key="2">
    <source>
        <dbReference type="Proteomes" id="UP000299102"/>
    </source>
</evidence>
<organism evidence="1 2">
    <name type="scientific">Eumeta variegata</name>
    <name type="common">Bagworm moth</name>
    <name type="synonym">Eumeta japonica</name>
    <dbReference type="NCBI Taxonomy" id="151549"/>
    <lineage>
        <taxon>Eukaryota</taxon>
        <taxon>Metazoa</taxon>
        <taxon>Ecdysozoa</taxon>
        <taxon>Arthropoda</taxon>
        <taxon>Hexapoda</taxon>
        <taxon>Insecta</taxon>
        <taxon>Pterygota</taxon>
        <taxon>Neoptera</taxon>
        <taxon>Endopterygota</taxon>
        <taxon>Lepidoptera</taxon>
        <taxon>Glossata</taxon>
        <taxon>Ditrysia</taxon>
        <taxon>Tineoidea</taxon>
        <taxon>Psychidae</taxon>
        <taxon>Oiketicinae</taxon>
        <taxon>Eumeta</taxon>
    </lineage>
</organism>
<sequence length="121" mass="14095">MDSPIEKPSRLRRHAEPLMRFKRVGAADDVRGRRLNVATEVSSGLHRLELKLIGQFVRGQKGTQRLPIRRQKPLANVTPPRLRRLLYVKIQRPSIRLPNGTIRQKRLLYSFSSKDYTHYGL</sequence>
<comment type="caution">
    <text evidence="1">The sequence shown here is derived from an EMBL/GenBank/DDBJ whole genome shotgun (WGS) entry which is preliminary data.</text>
</comment>
<proteinExistence type="predicted"/>
<name>A0A4C1ZAS3_EUMVA</name>
<dbReference type="Proteomes" id="UP000299102">
    <property type="component" value="Unassembled WGS sequence"/>
</dbReference>
<dbReference type="AlphaFoldDB" id="A0A4C1ZAS3"/>
<dbReference type="EMBL" id="BGZK01001634">
    <property type="protein sequence ID" value="GBP83707.1"/>
    <property type="molecule type" value="Genomic_DNA"/>
</dbReference>
<protein>
    <submittedName>
        <fullName evidence="1">Uncharacterized protein</fullName>
    </submittedName>
</protein>